<keyword evidence="2 3" id="KW-0728">SH3 domain</keyword>
<evidence type="ECO:0000259" key="8">
    <source>
        <dbReference type="PROSITE" id="PS50106"/>
    </source>
</evidence>
<reference evidence="10" key="3">
    <citation type="submission" date="2025-08" db="UniProtKB">
        <authorList>
            <consortium name="Ensembl"/>
        </authorList>
    </citation>
    <scope>IDENTIFICATION</scope>
    <source>
        <strain evidence="10">HNI</strain>
    </source>
</reference>
<dbReference type="InterPro" id="IPR008145">
    <property type="entry name" value="GK/Ca_channel_bsu"/>
</dbReference>
<dbReference type="PROSITE" id="PS50106">
    <property type="entry name" value="PDZ"/>
    <property type="match status" value="1"/>
</dbReference>
<protein>
    <submittedName>
        <fullName evidence="10">Calcium/calmodulin-dependent serine protein kinase b</fullName>
    </submittedName>
</protein>
<dbReference type="PROSITE" id="PS50011">
    <property type="entry name" value="PROTEIN_KINASE_DOM"/>
    <property type="match status" value="1"/>
</dbReference>
<feature type="region of interest" description="Disordered" evidence="4">
    <location>
        <begin position="547"/>
        <end position="569"/>
    </location>
</feature>
<comment type="similarity">
    <text evidence="1">Belongs to the MAGUK family.</text>
</comment>
<dbReference type="Proteomes" id="UP000265180">
    <property type="component" value="Chromosome 2"/>
</dbReference>
<dbReference type="Gene3D" id="3.30.63.10">
    <property type="entry name" value="Guanylate Kinase phosphate binding domain"/>
    <property type="match status" value="1"/>
</dbReference>
<dbReference type="GO" id="GO:0005524">
    <property type="term" value="F:ATP binding"/>
    <property type="evidence" value="ECO:0007669"/>
    <property type="project" value="InterPro"/>
</dbReference>
<dbReference type="SMART" id="SM00326">
    <property type="entry name" value="SH3"/>
    <property type="match status" value="1"/>
</dbReference>
<dbReference type="SUPFAM" id="SSF50044">
    <property type="entry name" value="SH3-domain"/>
    <property type="match status" value="1"/>
</dbReference>
<dbReference type="FunFam" id="2.30.42.10:FF:000016">
    <property type="entry name" value="peripheral plasma membrane protein CASK isoform X2"/>
    <property type="match status" value="1"/>
</dbReference>
<dbReference type="InterPro" id="IPR020590">
    <property type="entry name" value="Guanylate_kinase_CS"/>
</dbReference>
<dbReference type="Pfam" id="PF00625">
    <property type="entry name" value="Guanylate_kin"/>
    <property type="match status" value="1"/>
</dbReference>
<dbReference type="SUPFAM" id="SSF56112">
    <property type="entry name" value="Protein kinase-like (PK-like)"/>
    <property type="match status" value="1"/>
</dbReference>
<dbReference type="Gene3D" id="2.30.30.40">
    <property type="entry name" value="SH3 Domains"/>
    <property type="match status" value="1"/>
</dbReference>
<dbReference type="Pfam" id="PF00595">
    <property type="entry name" value="PDZ"/>
    <property type="match status" value="1"/>
</dbReference>
<feature type="domain" description="L27" evidence="9">
    <location>
        <begin position="320"/>
        <end position="426"/>
    </location>
</feature>
<feature type="domain" description="PDZ" evidence="8">
    <location>
        <begin position="461"/>
        <end position="542"/>
    </location>
</feature>
<evidence type="ECO:0000256" key="2">
    <source>
        <dbReference type="ARBA" id="ARBA00022443"/>
    </source>
</evidence>
<dbReference type="PROSITE" id="PS51022">
    <property type="entry name" value="L27"/>
    <property type="match status" value="1"/>
</dbReference>
<dbReference type="InterPro" id="IPR014775">
    <property type="entry name" value="L27_C"/>
</dbReference>
<proteinExistence type="inferred from homology"/>
<dbReference type="InterPro" id="IPR001452">
    <property type="entry name" value="SH3_domain"/>
</dbReference>
<dbReference type="Gene3D" id="6.10.140.620">
    <property type="match status" value="1"/>
</dbReference>
<name>A0A3P9L7M9_ORYLA</name>
<reference key="1">
    <citation type="journal article" date="2007" name="Nature">
        <title>The medaka draft genome and insights into vertebrate genome evolution.</title>
        <authorList>
            <person name="Kasahara M."/>
            <person name="Naruse K."/>
            <person name="Sasaki S."/>
            <person name="Nakatani Y."/>
            <person name="Qu W."/>
            <person name="Ahsan B."/>
            <person name="Yamada T."/>
            <person name="Nagayasu Y."/>
            <person name="Doi K."/>
            <person name="Kasai Y."/>
            <person name="Jindo T."/>
            <person name="Kobayashi D."/>
            <person name="Shimada A."/>
            <person name="Toyoda A."/>
            <person name="Kuroki Y."/>
            <person name="Fujiyama A."/>
            <person name="Sasaki T."/>
            <person name="Shimizu A."/>
            <person name="Asakawa S."/>
            <person name="Shimizu N."/>
            <person name="Hashimoto S."/>
            <person name="Yang J."/>
            <person name="Lee Y."/>
            <person name="Matsushima K."/>
            <person name="Sugano S."/>
            <person name="Sakaizumi M."/>
            <person name="Narita T."/>
            <person name="Ohishi K."/>
            <person name="Haga S."/>
            <person name="Ohta F."/>
            <person name="Nomoto H."/>
            <person name="Nogata K."/>
            <person name="Morishita T."/>
            <person name="Endo T."/>
            <person name="Shin-I T."/>
            <person name="Takeda H."/>
            <person name="Morishita S."/>
            <person name="Kohara Y."/>
        </authorList>
    </citation>
    <scope>NUCLEOTIDE SEQUENCE [LARGE SCALE GENOMIC DNA]</scope>
    <source>
        <strain>Hd-rR</strain>
    </source>
</reference>
<dbReference type="InterPro" id="IPR050716">
    <property type="entry name" value="MAGUK"/>
</dbReference>
<reference evidence="10 11" key="2">
    <citation type="submission" date="2017-04" db="EMBL/GenBank/DDBJ databases">
        <title>CpG methylation of centromeres and impact of large insertions on vertebrate speciation.</title>
        <authorList>
            <person name="Ichikawa K."/>
            <person name="Yoshimura J."/>
            <person name="Morishita S."/>
        </authorList>
    </citation>
    <scope>NUCLEOTIDE SEQUENCE</scope>
    <source>
        <strain evidence="10 11">HNI</strain>
    </source>
</reference>
<feature type="domain" description="SH3" evidence="5">
    <location>
        <begin position="583"/>
        <end position="653"/>
    </location>
</feature>
<dbReference type="PANTHER" id="PTHR23122">
    <property type="entry name" value="MEMBRANE-ASSOCIATED GUANYLATE KINASE MAGUK"/>
    <property type="match status" value="1"/>
</dbReference>
<evidence type="ECO:0000313" key="11">
    <source>
        <dbReference type="Proteomes" id="UP000265180"/>
    </source>
</evidence>
<dbReference type="Ensembl" id="ENSORLT00020025075.1">
    <property type="protein sequence ID" value="ENSORLP00020016713.1"/>
    <property type="gene ID" value="ENSORLG00020017987.1"/>
</dbReference>
<dbReference type="SUPFAM" id="SSF101288">
    <property type="entry name" value="L27 domain"/>
    <property type="match status" value="2"/>
</dbReference>
<organism evidence="10 11">
    <name type="scientific">Oryzias latipes</name>
    <name type="common">Japanese rice fish</name>
    <name type="synonym">Japanese killifish</name>
    <dbReference type="NCBI Taxonomy" id="8090"/>
    <lineage>
        <taxon>Eukaryota</taxon>
        <taxon>Metazoa</taxon>
        <taxon>Chordata</taxon>
        <taxon>Craniata</taxon>
        <taxon>Vertebrata</taxon>
        <taxon>Euteleostomi</taxon>
        <taxon>Actinopterygii</taxon>
        <taxon>Neopterygii</taxon>
        <taxon>Teleostei</taxon>
        <taxon>Neoteleostei</taxon>
        <taxon>Acanthomorphata</taxon>
        <taxon>Ovalentaria</taxon>
        <taxon>Atherinomorphae</taxon>
        <taxon>Beloniformes</taxon>
        <taxon>Adrianichthyidae</taxon>
        <taxon>Oryziinae</taxon>
        <taxon>Oryzias</taxon>
    </lineage>
</organism>
<feature type="compositionally biased region" description="Polar residues" evidence="4">
    <location>
        <begin position="556"/>
        <end position="569"/>
    </location>
</feature>
<dbReference type="InterPro" id="IPR036028">
    <property type="entry name" value="SH3-like_dom_sf"/>
</dbReference>
<sequence>MADDDVLFEDVYELCEVIGKGPFSVVRRCINRDTGQQFAVKIVDVASFTSSPGLSTEDLKREASICHMLKHPHIVELLETYSSDGMLYMVFEFMDGADLCFEIVKRADAGFVYSEAVASHYMRQILEALRYCHDNNVIHRDVKPHCVLLASKENSAPVKLGGFGVAIQLGESGLVAGAGGRVGLRRHPLHPPLWLPAVLRPVSGPAGSRPFLKNVSVAQMNPRQWAHISESAKDLVRRMLMLDPAERITVYEALNHPWLKERDRYAYKIHLPETVEQLRKFNARRKLKGAVLAAVSSHKFNSYYGDPPEELHDFSDDPTSSGAVSQVLDSLEEIHALTDCSEKDMDFLHSVFQDQHLHTLLDLCDISCCSSAFPQRLFCSDQVLETIACYPENLEAKELRRILTQPHFMALLQTHDVVAHEVYSDEALRVTPPPSSPYLNGDSPDSANGEMDLENVTRVRLVQFQKNTDEPMGITLKMNDLNHCIVARIMHGGMIHRQGTLHVGDEIREINSISVANQTVEQLQKMLREMRGSITFKIVPSYRSQSMSCEKESPDLSRQSPANGHTSVTSSILDLPSTIQPKGRVIYVRAQFEYDPAKDDLIPCKEAGIRFRVGDIIQIISKDDHNWWQGKLENTKNGTAGLIPSPELQEWRVACIAMEKTKQEQQASCTWFGKKKKQYKDKYLAKHNAVFDQLDLVTYEEVVKVPFFKRKTLVLLGAHGVGRRHIKNTLIAKHPDRFAYPIPHTTRVPKKDEKNGTNYYFVSHDQMMQDISNNDYLEYGSHEDAMYGTRLETIRQIHAQGMMAILDVEPQALKILRTAEFAPYVVFIAAPTLTPGLTEDDSLQRLQQESETLQRTYAHYFDQTVINNEIDDTIRLLEEAVDLVSTAPQWVPVSWVY</sequence>
<dbReference type="SMART" id="SM00569">
    <property type="entry name" value="L27"/>
    <property type="match status" value="2"/>
</dbReference>
<dbReference type="CDD" id="cd12081">
    <property type="entry name" value="SH3_CASK"/>
    <property type="match status" value="1"/>
</dbReference>
<feature type="domain" description="Guanylate kinase-like" evidence="7">
    <location>
        <begin position="710"/>
        <end position="882"/>
    </location>
</feature>
<evidence type="ECO:0000256" key="4">
    <source>
        <dbReference type="SAM" id="MobiDB-lite"/>
    </source>
</evidence>
<dbReference type="FunFam" id="1.10.510.10:FF:001592">
    <property type="entry name" value="Peripheral plasma membrane protein CASK"/>
    <property type="match status" value="1"/>
</dbReference>
<dbReference type="SUPFAM" id="SSF52540">
    <property type="entry name" value="P-loop containing nucleoside triphosphate hydrolases"/>
    <property type="match status" value="1"/>
</dbReference>
<evidence type="ECO:0000313" key="10">
    <source>
        <dbReference type="Ensembl" id="ENSORLP00020016713.1"/>
    </source>
</evidence>
<dbReference type="InterPro" id="IPR036892">
    <property type="entry name" value="L27_dom_sf"/>
</dbReference>
<feature type="domain" description="Protein kinase" evidence="6">
    <location>
        <begin position="12"/>
        <end position="259"/>
    </location>
</feature>
<dbReference type="Gene3D" id="3.40.50.300">
    <property type="entry name" value="P-loop containing nucleotide triphosphate hydrolases"/>
    <property type="match status" value="1"/>
</dbReference>
<dbReference type="PROSITE" id="PS00856">
    <property type="entry name" value="GUANYLATE_KINASE_1"/>
    <property type="match status" value="1"/>
</dbReference>
<dbReference type="AlphaFoldDB" id="A0A3P9L7M9"/>
<dbReference type="InterPro" id="IPR011009">
    <property type="entry name" value="Kinase-like_dom_sf"/>
</dbReference>
<dbReference type="InterPro" id="IPR036034">
    <property type="entry name" value="PDZ_sf"/>
</dbReference>
<evidence type="ECO:0000259" key="6">
    <source>
        <dbReference type="PROSITE" id="PS50011"/>
    </source>
</evidence>
<dbReference type="InterPro" id="IPR008144">
    <property type="entry name" value="Guanylate_kin-like_dom"/>
</dbReference>
<dbReference type="InterPro" id="IPR027417">
    <property type="entry name" value="P-loop_NTPase"/>
</dbReference>
<dbReference type="Pfam" id="PF00069">
    <property type="entry name" value="Pkinase"/>
    <property type="match status" value="1"/>
</dbReference>
<dbReference type="FunFam" id="3.30.63.10:FF:000002">
    <property type="entry name" value="Guanylate kinase 1"/>
    <property type="match status" value="1"/>
</dbReference>
<dbReference type="Pfam" id="PF07653">
    <property type="entry name" value="SH3_2"/>
    <property type="match status" value="1"/>
</dbReference>
<dbReference type="Gene3D" id="3.30.200.20">
    <property type="entry name" value="Phosphorylase Kinase, domain 1"/>
    <property type="match status" value="1"/>
</dbReference>
<dbReference type="PROSITE" id="PS50002">
    <property type="entry name" value="SH3"/>
    <property type="match status" value="1"/>
</dbReference>
<dbReference type="PROSITE" id="PS50052">
    <property type="entry name" value="GUANYLATE_KINASE_2"/>
    <property type="match status" value="1"/>
</dbReference>
<accession>A0A3P9L7M9</accession>
<dbReference type="GO" id="GO:0004672">
    <property type="term" value="F:protein kinase activity"/>
    <property type="evidence" value="ECO:0007669"/>
    <property type="project" value="InterPro"/>
</dbReference>
<evidence type="ECO:0000259" key="9">
    <source>
        <dbReference type="PROSITE" id="PS51022"/>
    </source>
</evidence>
<evidence type="ECO:0000256" key="1">
    <source>
        <dbReference type="ARBA" id="ARBA00007014"/>
    </source>
</evidence>
<reference evidence="10" key="4">
    <citation type="submission" date="2025-09" db="UniProtKB">
        <authorList>
            <consortium name="Ensembl"/>
        </authorList>
    </citation>
    <scope>IDENTIFICATION</scope>
    <source>
        <strain evidence="10">HNI</strain>
    </source>
</reference>
<evidence type="ECO:0000259" key="7">
    <source>
        <dbReference type="PROSITE" id="PS50052"/>
    </source>
</evidence>
<dbReference type="InterPro" id="IPR001478">
    <property type="entry name" value="PDZ"/>
</dbReference>
<dbReference type="Gene3D" id="2.30.42.10">
    <property type="match status" value="1"/>
</dbReference>
<feature type="region of interest" description="Disordered" evidence="4">
    <location>
        <begin position="430"/>
        <end position="449"/>
    </location>
</feature>
<dbReference type="SMART" id="SM00072">
    <property type="entry name" value="GuKc"/>
    <property type="match status" value="1"/>
</dbReference>
<dbReference type="SMART" id="SM00228">
    <property type="entry name" value="PDZ"/>
    <property type="match status" value="1"/>
</dbReference>
<dbReference type="Pfam" id="PF02828">
    <property type="entry name" value="L27"/>
    <property type="match status" value="2"/>
</dbReference>
<dbReference type="Gene3D" id="1.10.287.650">
    <property type="entry name" value="L27 domain"/>
    <property type="match status" value="2"/>
</dbReference>
<dbReference type="InterPro" id="IPR000719">
    <property type="entry name" value="Prot_kinase_dom"/>
</dbReference>
<dbReference type="FunFam" id="3.40.50.300:FF:000146">
    <property type="entry name" value="MAGUK p55 subfamily member 6 isoform X1"/>
    <property type="match status" value="1"/>
</dbReference>
<evidence type="ECO:0000256" key="3">
    <source>
        <dbReference type="PROSITE-ProRule" id="PRU00192"/>
    </source>
</evidence>
<dbReference type="SUPFAM" id="SSF50156">
    <property type="entry name" value="PDZ domain-like"/>
    <property type="match status" value="1"/>
</dbReference>
<dbReference type="CDD" id="cd10831">
    <property type="entry name" value="PDZ_CASK-like"/>
    <property type="match status" value="1"/>
</dbReference>
<dbReference type="InterPro" id="IPR004172">
    <property type="entry name" value="L27_dom"/>
</dbReference>
<dbReference type="FunFam" id="2.30.30.40:FF:000080">
    <property type="entry name" value="Peripheral plasma membrane protein CASK isoform X2"/>
    <property type="match status" value="1"/>
</dbReference>
<dbReference type="FunFam" id="3.30.200.20:FF:000051">
    <property type="entry name" value="Peripheral plasma membrane protein CASK isoform B"/>
    <property type="match status" value="1"/>
</dbReference>
<dbReference type="InterPro" id="IPR035473">
    <property type="entry name" value="CASK_SH3"/>
</dbReference>
<dbReference type="Gene3D" id="1.10.510.10">
    <property type="entry name" value="Transferase(Phosphotransferase) domain 1"/>
    <property type="match status" value="2"/>
</dbReference>
<evidence type="ECO:0000259" key="5">
    <source>
        <dbReference type="PROSITE" id="PS50002"/>
    </source>
</evidence>